<gene>
    <name evidence="1" type="ORF">OHV25_37785</name>
</gene>
<sequence length="57" mass="6580">MRFDGCRRLLFTPPRPGLLQSRRGSLIQRHFSDLVRVREPYGVDQRRQALIALMGAA</sequence>
<dbReference type="AlphaFoldDB" id="A0AAU2HC78"/>
<name>A0AAU2HC78_9ACTN</name>
<evidence type="ECO:0000313" key="1">
    <source>
        <dbReference type="EMBL" id="WTU44925.1"/>
    </source>
</evidence>
<protein>
    <submittedName>
        <fullName evidence="1">Uncharacterized protein</fullName>
    </submittedName>
</protein>
<organism evidence="1">
    <name type="scientific">Streptomyces sp. NBC_00060</name>
    <dbReference type="NCBI Taxonomy" id="2975636"/>
    <lineage>
        <taxon>Bacteria</taxon>
        <taxon>Bacillati</taxon>
        <taxon>Actinomycetota</taxon>
        <taxon>Actinomycetes</taxon>
        <taxon>Kitasatosporales</taxon>
        <taxon>Streptomycetaceae</taxon>
        <taxon>Streptomyces</taxon>
    </lineage>
</organism>
<reference evidence="1" key="1">
    <citation type="submission" date="2022-10" db="EMBL/GenBank/DDBJ databases">
        <title>The complete genomes of actinobacterial strains from the NBC collection.</title>
        <authorList>
            <person name="Joergensen T.S."/>
            <person name="Alvarez Arevalo M."/>
            <person name="Sterndorff E.B."/>
            <person name="Faurdal D."/>
            <person name="Vuksanovic O."/>
            <person name="Mourched A.-S."/>
            <person name="Charusanti P."/>
            <person name="Shaw S."/>
            <person name="Blin K."/>
            <person name="Weber T."/>
        </authorList>
    </citation>
    <scope>NUCLEOTIDE SEQUENCE</scope>
    <source>
        <strain evidence="1">NBC_00060</strain>
    </source>
</reference>
<dbReference type="EMBL" id="CP108253">
    <property type="protein sequence ID" value="WTU44925.1"/>
    <property type="molecule type" value="Genomic_DNA"/>
</dbReference>
<accession>A0AAU2HC78</accession>
<proteinExistence type="predicted"/>